<dbReference type="GO" id="GO:0003677">
    <property type="term" value="F:DNA binding"/>
    <property type="evidence" value="ECO:0007669"/>
    <property type="project" value="InterPro"/>
</dbReference>
<dbReference type="Proteomes" id="UP000061660">
    <property type="component" value="Chromosome"/>
</dbReference>
<dbReference type="InterPro" id="IPR003477">
    <property type="entry name" value="PemK-like"/>
</dbReference>
<accession>A0A0U2W3N2</accession>
<feature type="coiled-coil region" evidence="3">
    <location>
        <begin position="217"/>
        <end position="244"/>
    </location>
</feature>
<dbReference type="PATRIC" id="fig|162209.4.peg.2980"/>
<reference evidence="4 5" key="2">
    <citation type="journal article" date="2016" name="Genome Announc.">
        <title>Complete Genome Sequences of Two Interactive Moderate Thermophiles, Paenibacillus napthalenovorans 32O-Y and Paenibacillus sp. 32O-W.</title>
        <authorList>
            <person name="Butler R.R.III."/>
            <person name="Wang J."/>
            <person name="Stark B.C."/>
            <person name="Pombert J.F."/>
        </authorList>
    </citation>
    <scope>NUCLEOTIDE SEQUENCE [LARGE SCALE GENOMIC DNA]</scope>
    <source>
        <strain evidence="4 5">32O-Y</strain>
    </source>
</reference>
<proteinExistence type="inferred from homology"/>
<evidence type="ECO:0000256" key="1">
    <source>
        <dbReference type="ARBA" id="ARBA00007521"/>
    </source>
</evidence>
<gene>
    <name evidence="4" type="ORF">IJ22_27990</name>
</gene>
<keyword evidence="3" id="KW-0175">Coiled coil</keyword>
<dbReference type="EMBL" id="CP013652">
    <property type="protein sequence ID" value="ALS23172.1"/>
    <property type="molecule type" value="Genomic_DNA"/>
</dbReference>
<comment type="similarity">
    <text evidence="1">Belongs to the PemK/MazF family.</text>
</comment>
<dbReference type="KEGG" id="pnp:IJ22_27990"/>
<evidence type="ECO:0000256" key="2">
    <source>
        <dbReference type="ARBA" id="ARBA00022649"/>
    </source>
</evidence>
<evidence type="ECO:0000313" key="5">
    <source>
        <dbReference type="Proteomes" id="UP000061660"/>
    </source>
</evidence>
<reference evidence="5" key="1">
    <citation type="submission" date="2015-12" db="EMBL/GenBank/DDBJ databases">
        <title>Complete genome sequences of two moderately thermophilic Paenibacillus species.</title>
        <authorList>
            <person name="Butler R.III."/>
            <person name="Wang J."/>
            <person name="Stark B.C."/>
            <person name="Pombert J.-F."/>
        </authorList>
    </citation>
    <scope>NUCLEOTIDE SEQUENCE [LARGE SCALE GENOMIC DNA]</scope>
    <source>
        <strain evidence="5">32O-Y</strain>
    </source>
</reference>
<dbReference type="OrthoDB" id="2083262at2"/>
<dbReference type="Gene3D" id="2.30.30.110">
    <property type="match status" value="1"/>
</dbReference>
<evidence type="ECO:0000256" key="3">
    <source>
        <dbReference type="SAM" id="Coils"/>
    </source>
</evidence>
<dbReference type="STRING" id="162209.IJ22_27990"/>
<name>A0A0U2W3N2_9BACL</name>
<dbReference type="AlphaFoldDB" id="A0A0U2W3N2"/>
<dbReference type="SUPFAM" id="SSF50118">
    <property type="entry name" value="Cell growth inhibitor/plasmid maintenance toxic component"/>
    <property type="match status" value="1"/>
</dbReference>
<protein>
    <submittedName>
        <fullName evidence="4">PemK-like, MazF-like toxin of type II toxin-antitoxin system</fullName>
    </submittedName>
</protein>
<evidence type="ECO:0000313" key="4">
    <source>
        <dbReference type="EMBL" id="ALS23172.1"/>
    </source>
</evidence>
<keyword evidence="2" id="KW-1277">Toxin-antitoxin system</keyword>
<dbReference type="InterPro" id="IPR011067">
    <property type="entry name" value="Plasmid_toxin/cell-grow_inhib"/>
</dbReference>
<dbReference type="Pfam" id="PF02452">
    <property type="entry name" value="PemK_toxin"/>
    <property type="match status" value="1"/>
</dbReference>
<organism evidence="4 5">
    <name type="scientific">Paenibacillus naphthalenovorans</name>
    <dbReference type="NCBI Taxonomy" id="162209"/>
    <lineage>
        <taxon>Bacteria</taxon>
        <taxon>Bacillati</taxon>
        <taxon>Bacillota</taxon>
        <taxon>Bacilli</taxon>
        <taxon>Bacillales</taxon>
        <taxon>Paenibacillaceae</taxon>
        <taxon>Paenibacillus</taxon>
    </lineage>
</organism>
<dbReference type="RefSeq" id="WP_062409202.1">
    <property type="nucleotide sequence ID" value="NZ_CP013652.1"/>
</dbReference>
<sequence length="252" mass="29420">MFDFKGLLKIISDKTRAEEISTQLAHTEPKVLSELPKNLKDTEEIIKNVTIEEAIKYILWNGLWNQYGLFGAKKETPRIFKEKDENGQIIEKEYFSKRYSRGKLLSVDLGVSNIGREFCYTHTGIVIDDYPGIVIIIPMTSIKEFEMTRIPLEVRKATIPVLTRDYPQIKEDSYILTNQIRAVSKNRITKVVGSISRTKLMQEIEEMLFERHTPYIKKLKNERIEALEKEVMELKRQLEEKNLLIESLKNPV</sequence>
<keyword evidence="5" id="KW-1185">Reference proteome</keyword>